<dbReference type="SUPFAM" id="SSF103473">
    <property type="entry name" value="MFS general substrate transporter"/>
    <property type="match status" value="1"/>
</dbReference>
<dbReference type="PANTHER" id="PTHR42688:SF1">
    <property type="entry name" value="BLR5212 PROTEIN"/>
    <property type="match status" value="1"/>
</dbReference>
<dbReference type="InterPro" id="IPR020846">
    <property type="entry name" value="MFS_dom"/>
</dbReference>
<evidence type="ECO:0000313" key="9">
    <source>
        <dbReference type="EMBL" id="SMB99330.1"/>
    </source>
</evidence>
<reference evidence="9 10" key="1">
    <citation type="submission" date="2017-04" db="EMBL/GenBank/DDBJ databases">
        <authorList>
            <person name="Afonso C.L."/>
            <person name="Miller P.J."/>
            <person name="Scott M.A."/>
            <person name="Spackman E."/>
            <person name="Goraichik I."/>
            <person name="Dimitrov K.M."/>
            <person name="Suarez D.L."/>
            <person name="Swayne D.E."/>
        </authorList>
    </citation>
    <scope>NUCLEOTIDE SEQUENCE [LARGE SCALE GENOMIC DNA]</scope>
    <source>
        <strain evidence="9 10">ToBE</strain>
    </source>
</reference>
<evidence type="ECO:0000313" key="10">
    <source>
        <dbReference type="Proteomes" id="UP000192569"/>
    </source>
</evidence>
<feature type="transmembrane region" description="Helical" evidence="7">
    <location>
        <begin position="145"/>
        <end position="164"/>
    </location>
</feature>
<dbReference type="OrthoDB" id="9803985at2"/>
<proteinExistence type="predicted"/>
<keyword evidence="3" id="KW-1003">Cell membrane</keyword>
<name>A0A1W1W1G6_9FIRM</name>
<feature type="transmembrane region" description="Helical" evidence="7">
    <location>
        <begin position="78"/>
        <end position="99"/>
    </location>
</feature>
<feature type="transmembrane region" description="Helical" evidence="7">
    <location>
        <begin position="367"/>
        <end position="386"/>
    </location>
</feature>
<evidence type="ECO:0000259" key="8">
    <source>
        <dbReference type="PROSITE" id="PS50850"/>
    </source>
</evidence>
<dbReference type="GO" id="GO:0022857">
    <property type="term" value="F:transmembrane transporter activity"/>
    <property type="evidence" value="ECO:0007669"/>
    <property type="project" value="InterPro"/>
</dbReference>
<keyword evidence="4 7" id="KW-0812">Transmembrane</keyword>
<dbReference type="EMBL" id="LT838272">
    <property type="protein sequence ID" value="SMB99330.1"/>
    <property type="molecule type" value="Genomic_DNA"/>
</dbReference>
<organism evidence="9 10">
    <name type="scientific">Thermanaeromonas toyohensis ToBE</name>
    <dbReference type="NCBI Taxonomy" id="698762"/>
    <lineage>
        <taxon>Bacteria</taxon>
        <taxon>Bacillati</taxon>
        <taxon>Bacillota</taxon>
        <taxon>Clostridia</taxon>
        <taxon>Neomoorellales</taxon>
        <taxon>Neomoorellaceae</taxon>
        <taxon>Thermanaeromonas</taxon>
    </lineage>
</organism>
<gene>
    <name evidence="9" type="ORF">SAMN00808754_2854</name>
</gene>
<feature type="transmembrane region" description="Helical" evidence="7">
    <location>
        <begin position="339"/>
        <end position="361"/>
    </location>
</feature>
<feature type="transmembrane region" description="Helical" evidence="7">
    <location>
        <begin position="12"/>
        <end position="29"/>
    </location>
</feature>
<feature type="transmembrane region" description="Helical" evidence="7">
    <location>
        <begin position="171"/>
        <end position="194"/>
    </location>
</feature>
<feature type="transmembrane region" description="Helical" evidence="7">
    <location>
        <begin position="256"/>
        <end position="276"/>
    </location>
</feature>
<accession>A0A1W1W1G6</accession>
<dbReference type="RefSeq" id="WP_084666542.1">
    <property type="nucleotide sequence ID" value="NZ_LT838272.1"/>
</dbReference>
<dbReference type="InterPro" id="IPR011701">
    <property type="entry name" value="MFS"/>
</dbReference>
<keyword evidence="10" id="KW-1185">Reference proteome</keyword>
<evidence type="ECO:0000256" key="2">
    <source>
        <dbReference type="ARBA" id="ARBA00022448"/>
    </source>
</evidence>
<evidence type="ECO:0000256" key="6">
    <source>
        <dbReference type="ARBA" id="ARBA00023136"/>
    </source>
</evidence>
<protein>
    <submittedName>
        <fullName evidence="9">Major Facilitator Superfamily protein</fullName>
    </submittedName>
</protein>
<feature type="domain" description="Major facilitator superfamily (MFS) profile" evidence="8">
    <location>
        <begin position="11"/>
        <end position="391"/>
    </location>
</feature>
<dbReference type="GO" id="GO:0005886">
    <property type="term" value="C:plasma membrane"/>
    <property type="evidence" value="ECO:0007669"/>
    <property type="project" value="UniProtKB-SubCell"/>
</dbReference>
<dbReference type="Pfam" id="PF07690">
    <property type="entry name" value="MFS_1"/>
    <property type="match status" value="1"/>
</dbReference>
<keyword evidence="5 7" id="KW-1133">Transmembrane helix</keyword>
<sequence>MSLASIQKKNALRFIFLLGIVSLFADMTYEGGRSITGPYLSLLGAGAATVGFVGGAGELAGYALRLVSGYIADRTRKYWLITILGYAINLLAVPLLALAGRWEVAAILIVAERFGKALRTPSRDAMLSYATRQVGTGFGFGLHELMDQIGAVTGPLIAASALYFKGNHYQLAFAFLFLPASLGLLMLFFARLLFPNPEELEEETAKLLPSASKKLPPVFWLYISFTALSVAGYAHFQLISYHFKAQNVIPDAQIPLLFALAMGVDALVALPIGKLFDQKGLPSLVVLPLFTLPVPFLVFSFNYWLAALGVLLWGAAMGVQETIMRAAIAEIIPREKRGLAYGIFNTAYGVAWFLGSVLLGSLYAINIFYPILVAAILEALSLPLLFKIFKT</sequence>
<comment type="subcellular location">
    <subcellularLocation>
        <location evidence="1">Cell membrane</location>
        <topology evidence="1">Multi-pass membrane protein</topology>
    </subcellularLocation>
</comment>
<dbReference type="Gene3D" id="1.20.1250.20">
    <property type="entry name" value="MFS general substrate transporter like domains"/>
    <property type="match status" value="2"/>
</dbReference>
<evidence type="ECO:0000256" key="1">
    <source>
        <dbReference type="ARBA" id="ARBA00004651"/>
    </source>
</evidence>
<dbReference type="STRING" id="698762.SAMN00808754_2854"/>
<dbReference type="InterPro" id="IPR052425">
    <property type="entry name" value="Uncharacterized_MFS-type"/>
</dbReference>
<feature type="transmembrane region" description="Helical" evidence="7">
    <location>
        <begin position="41"/>
        <end position="66"/>
    </location>
</feature>
<dbReference type="CDD" id="cd17370">
    <property type="entry name" value="MFS_MJ1317_like"/>
    <property type="match status" value="1"/>
</dbReference>
<feature type="transmembrane region" description="Helical" evidence="7">
    <location>
        <begin position="218"/>
        <end position="236"/>
    </location>
</feature>
<dbReference type="AlphaFoldDB" id="A0A1W1W1G6"/>
<evidence type="ECO:0000256" key="5">
    <source>
        <dbReference type="ARBA" id="ARBA00022989"/>
    </source>
</evidence>
<dbReference type="PANTHER" id="PTHR42688">
    <property type="entry name" value="CONSERVED PROTEIN"/>
    <property type="match status" value="1"/>
</dbReference>
<evidence type="ECO:0000256" key="7">
    <source>
        <dbReference type="SAM" id="Phobius"/>
    </source>
</evidence>
<feature type="transmembrane region" description="Helical" evidence="7">
    <location>
        <begin position="296"/>
        <end position="319"/>
    </location>
</feature>
<keyword evidence="6 7" id="KW-0472">Membrane</keyword>
<dbReference type="InterPro" id="IPR036259">
    <property type="entry name" value="MFS_trans_sf"/>
</dbReference>
<dbReference type="PROSITE" id="PS50850">
    <property type="entry name" value="MFS"/>
    <property type="match status" value="1"/>
</dbReference>
<keyword evidence="2" id="KW-0813">Transport</keyword>
<evidence type="ECO:0000256" key="4">
    <source>
        <dbReference type="ARBA" id="ARBA00022692"/>
    </source>
</evidence>
<evidence type="ECO:0000256" key="3">
    <source>
        <dbReference type="ARBA" id="ARBA00022475"/>
    </source>
</evidence>
<dbReference type="Proteomes" id="UP000192569">
    <property type="component" value="Chromosome I"/>
</dbReference>